<dbReference type="Proteomes" id="UP001205998">
    <property type="component" value="Unassembled WGS sequence"/>
</dbReference>
<feature type="non-terminal residue" evidence="1">
    <location>
        <position position="1"/>
    </location>
</feature>
<dbReference type="PANTHER" id="PTHR34488">
    <property type="entry name" value="SI:CH211-245H14.1-RELATED"/>
    <property type="match status" value="1"/>
</dbReference>
<feature type="non-terminal residue" evidence="1">
    <location>
        <position position="81"/>
    </location>
</feature>
<proteinExistence type="predicted"/>
<evidence type="ECO:0000313" key="1">
    <source>
        <dbReference type="EMBL" id="KAI5615046.1"/>
    </source>
</evidence>
<comment type="caution">
    <text evidence="1">The sequence shown here is derived from an EMBL/GenBank/DDBJ whole genome shotgun (WGS) entry which is preliminary data.</text>
</comment>
<keyword evidence="2" id="KW-1185">Reference proteome</keyword>
<dbReference type="AlphaFoldDB" id="A0AAD5AF34"/>
<organism evidence="1 2">
    <name type="scientific">Silurus asotus</name>
    <name type="common">Amur catfish</name>
    <name type="synonym">Parasilurus asotus</name>
    <dbReference type="NCBI Taxonomy" id="30991"/>
    <lineage>
        <taxon>Eukaryota</taxon>
        <taxon>Metazoa</taxon>
        <taxon>Chordata</taxon>
        <taxon>Craniata</taxon>
        <taxon>Vertebrata</taxon>
        <taxon>Euteleostomi</taxon>
        <taxon>Actinopterygii</taxon>
        <taxon>Neopterygii</taxon>
        <taxon>Teleostei</taxon>
        <taxon>Ostariophysi</taxon>
        <taxon>Siluriformes</taxon>
        <taxon>Siluridae</taxon>
        <taxon>Silurus</taxon>
    </lineage>
</organism>
<evidence type="ECO:0000313" key="2">
    <source>
        <dbReference type="Proteomes" id="UP001205998"/>
    </source>
</evidence>
<name>A0AAD5AF34_SILAS</name>
<dbReference type="EMBL" id="MU556250">
    <property type="protein sequence ID" value="KAI5615046.1"/>
    <property type="molecule type" value="Genomic_DNA"/>
</dbReference>
<accession>A0AAD5AF34</accession>
<reference evidence="1" key="1">
    <citation type="submission" date="2018-07" db="EMBL/GenBank/DDBJ databases">
        <title>Comparative genomics of catfishes provides insights into carnivory and benthic adaptation.</title>
        <authorList>
            <person name="Zhang Y."/>
            <person name="Wang D."/>
            <person name="Peng Z."/>
            <person name="Zheng S."/>
            <person name="Shao F."/>
            <person name="Tao W."/>
        </authorList>
    </citation>
    <scope>NUCLEOTIDE SEQUENCE</scope>
    <source>
        <strain evidence="1">Chongqing</strain>
    </source>
</reference>
<sequence length="81" mass="9107">DVKVVFCPIVSRAGTDIEAAQSRLTREKPTMMIVLHHTFDPEHNAPSSSSWDIGNIMMMVDVLFYEDSGLLKCPKNNETIK</sequence>
<gene>
    <name evidence="1" type="ORF">C0J50_3271</name>
</gene>
<dbReference type="PANTHER" id="PTHR34488:SF1">
    <property type="entry name" value="SI:CH211-245H14.1-RELATED"/>
    <property type="match status" value="1"/>
</dbReference>
<protein>
    <submittedName>
        <fullName evidence="1">Uncharacterized protein</fullName>
    </submittedName>
</protein>